<evidence type="ECO:0000313" key="2">
    <source>
        <dbReference type="Proteomes" id="UP000037405"/>
    </source>
</evidence>
<dbReference type="RefSeq" id="WP_053429334.1">
    <property type="nucleotide sequence ID" value="NZ_JAMQJB010000013.1"/>
</dbReference>
<dbReference type="Proteomes" id="UP000037405">
    <property type="component" value="Unassembled WGS sequence"/>
</dbReference>
<protein>
    <submittedName>
        <fullName evidence="1">Uncharacterized protein</fullName>
    </submittedName>
</protein>
<proteinExistence type="predicted"/>
<gene>
    <name evidence="1" type="ORF">AF331_17525</name>
</gene>
<organism evidence="1 2">
    <name type="scientific">Rossellomorea marisflavi</name>
    <dbReference type="NCBI Taxonomy" id="189381"/>
    <lineage>
        <taxon>Bacteria</taxon>
        <taxon>Bacillati</taxon>
        <taxon>Bacillota</taxon>
        <taxon>Bacilli</taxon>
        <taxon>Bacillales</taxon>
        <taxon>Bacillaceae</taxon>
        <taxon>Rossellomorea</taxon>
    </lineage>
</organism>
<comment type="caution">
    <text evidence="1">The sequence shown here is derived from an EMBL/GenBank/DDBJ whole genome shotgun (WGS) entry which is preliminary data.</text>
</comment>
<dbReference type="EMBL" id="LGUE01000005">
    <property type="protein sequence ID" value="KON83948.1"/>
    <property type="molecule type" value="Genomic_DNA"/>
</dbReference>
<dbReference type="OrthoDB" id="2922985at2"/>
<dbReference type="AlphaFoldDB" id="A0A0M0G2G7"/>
<reference evidence="2" key="1">
    <citation type="submission" date="2015-07" db="EMBL/GenBank/DDBJ databases">
        <title>Fjat-14235 jcm11544.</title>
        <authorList>
            <person name="Liu B."/>
            <person name="Wang J."/>
            <person name="Zhu Y."/>
            <person name="Liu G."/>
            <person name="Chen Q."/>
            <person name="Chen Z."/>
            <person name="Lan J."/>
            <person name="Che J."/>
            <person name="Ge C."/>
            <person name="Shi H."/>
            <person name="Pan Z."/>
            <person name="Liu X."/>
        </authorList>
    </citation>
    <scope>NUCLEOTIDE SEQUENCE [LARGE SCALE GENOMIC DNA]</scope>
    <source>
        <strain evidence="2">JCM 11544</strain>
    </source>
</reference>
<evidence type="ECO:0000313" key="1">
    <source>
        <dbReference type="EMBL" id="KON83948.1"/>
    </source>
</evidence>
<dbReference type="STRING" id="189381.GCA_900166615_02373"/>
<accession>A0A0M0G2G7</accession>
<name>A0A0M0G2G7_9BACI</name>
<keyword evidence="2" id="KW-1185">Reference proteome</keyword>
<dbReference type="PATRIC" id="fig|189381.12.peg.4513"/>
<sequence>MKQKLLIACAIFTGLLMLAIVVDSRDQIDLESVESGEGTNYLPIGYDREGTDPLVPVEFKPRQYIKVIDRDRHMIKSGSAVE</sequence>